<feature type="region of interest" description="Disordered" evidence="2">
    <location>
        <begin position="261"/>
        <end position="280"/>
    </location>
</feature>
<feature type="compositionally biased region" description="Acidic residues" evidence="2">
    <location>
        <begin position="51"/>
        <end position="61"/>
    </location>
</feature>
<feature type="region of interest" description="Disordered" evidence="2">
    <location>
        <begin position="864"/>
        <end position="947"/>
    </location>
</feature>
<feature type="compositionally biased region" description="Polar residues" evidence="2">
    <location>
        <begin position="932"/>
        <end position="947"/>
    </location>
</feature>
<dbReference type="SMART" id="SM00355">
    <property type="entry name" value="ZnF_C2H2"/>
    <property type="match status" value="1"/>
</dbReference>
<feature type="region of interest" description="Disordered" evidence="2">
    <location>
        <begin position="341"/>
        <end position="407"/>
    </location>
</feature>
<feature type="compositionally biased region" description="Polar residues" evidence="2">
    <location>
        <begin position="203"/>
        <end position="227"/>
    </location>
</feature>
<evidence type="ECO:0000256" key="1">
    <source>
        <dbReference type="PROSITE-ProRule" id="PRU00042"/>
    </source>
</evidence>
<feature type="compositionally biased region" description="Polar residues" evidence="2">
    <location>
        <begin position="379"/>
        <end position="392"/>
    </location>
</feature>
<dbReference type="Proteomes" id="UP000274131">
    <property type="component" value="Unassembled WGS sequence"/>
</dbReference>
<proteinExistence type="predicted"/>
<reference evidence="4 5" key="2">
    <citation type="submission" date="2018-10" db="EMBL/GenBank/DDBJ databases">
        <authorList>
            <consortium name="Pathogen Informatics"/>
        </authorList>
    </citation>
    <scope>NUCLEOTIDE SEQUENCE [LARGE SCALE GENOMIC DNA]</scope>
</reference>
<feature type="region of interest" description="Disordered" evidence="2">
    <location>
        <begin position="664"/>
        <end position="686"/>
    </location>
</feature>
<keyword evidence="1" id="KW-0479">Metal-binding</keyword>
<dbReference type="AlphaFoldDB" id="A0A0N4V4N1"/>
<feature type="region of interest" description="Disordered" evidence="2">
    <location>
        <begin position="98"/>
        <end position="133"/>
    </location>
</feature>
<evidence type="ECO:0000256" key="2">
    <source>
        <dbReference type="SAM" id="MobiDB-lite"/>
    </source>
</evidence>
<feature type="region of interest" description="Disordered" evidence="2">
    <location>
        <begin position="155"/>
        <end position="235"/>
    </location>
</feature>
<keyword evidence="1" id="KW-0863">Zinc-finger</keyword>
<name>A0A0N4V4N1_ENTVE</name>
<evidence type="ECO:0000259" key="3">
    <source>
        <dbReference type="PROSITE" id="PS50157"/>
    </source>
</evidence>
<feature type="compositionally biased region" description="Low complexity" evidence="2">
    <location>
        <begin position="66"/>
        <end position="82"/>
    </location>
</feature>
<evidence type="ECO:0000313" key="4">
    <source>
        <dbReference type="EMBL" id="VDD90026.1"/>
    </source>
</evidence>
<dbReference type="OrthoDB" id="5826849at2759"/>
<feature type="compositionally biased region" description="Polar residues" evidence="2">
    <location>
        <begin position="19"/>
        <end position="47"/>
    </location>
</feature>
<keyword evidence="1" id="KW-0862">Zinc</keyword>
<feature type="region of interest" description="Disordered" evidence="2">
    <location>
        <begin position="18"/>
        <end position="86"/>
    </location>
</feature>
<accession>A0A0N4V4N1</accession>
<feature type="domain" description="C2H2-type" evidence="3">
    <location>
        <begin position="440"/>
        <end position="469"/>
    </location>
</feature>
<dbReference type="PROSITE" id="PS00028">
    <property type="entry name" value="ZINC_FINGER_C2H2_1"/>
    <property type="match status" value="1"/>
</dbReference>
<dbReference type="WBParaSite" id="EVEC_0000512401-mRNA-1">
    <property type="protein sequence ID" value="EVEC_0000512401-mRNA-1"/>
    <property type="gene ID" value="EVEC_0000512401"/>
</dbReference>
<feature type="compositionally biased region" description="Polar residues" evidence="2">
    <location>
        <begin position="879"/>
        <end position="891"/>
    </location>
</feature>
<dbReference type="GO" id="GO:0008270">
    <property type="term" value="F:zinc ion binding"/>
    <property type="evidence" value="ECO:0007669"/>
    <property type="project" value="UniProtKB-KW"/>
</dbReference>
<sequence>MGDAFDDDEGRLMIDDVVESSNLNVTGTSASSKKTNSACAQDGVYNTDSKEEGEIDDEEDAGGSGNAVAQSSAPVSSQQNSNTWSTVQQAHGLETLLNGGNKMVYNGDQHNDRNRGTSHAQSNAHQLAGGAQVPTTSANVATNFPNVLCNSQAATSETSDGVNGVKQGDSSLIGAHFKRSQDGTRQRTKIKKSKEEAAEASSRQTVRNEGSSIDTESSATGNVQPFVSTGRVGKKKKLVNDEGDLKENAADATATVSDQASSSALTEVANKRRKLNTRDKSTCVSSRSIQTNDSDVDVKEGMSYCLDFTVIGKVSNHLIFVSHWNGRDLYGVLGDGKPPMEQTYMGRRSNRSSSVCPVNGFPEKSSKKGISGSAGRPASASTSELPSVANDSVQDEETSQSPVSWLSAGGSDPLYGIGAGSIGSSSGLTQLKEACTSGMLACPVAGCGYRFDTQAQMTLHRRSHFDRSGQRAIYFESVATQTLETDFDFLADKDEEAEMREKEVKAEILDVPVDAPPDLMPASQPPNKPLMSQINIGTTDEKAVVSGVSGENLSTSLTSSEQQSIKKMFEVVGRPMETGGIVTSPVTKKNIRSVTETKPTTKGFEASVTSVDQSCPSSSALDAIQKMVSDSAQSASVSSAVSASFCTTRQETVNRQAQLSVAGNSNKGIVNGTKKPGSPYSDLSDDAPVLAPEVVDKSSDPPPVTVKLLSSPATSGLLSPLSLSVSGTGGGEKGNDSHGALGEVPSVGLLCTNVSSVTTSSVTTATLSNSSVEIATSVPLSSSTVEISKKAETKHPPAISSVVNSFSPISPYPPLEGNTFSQALRPPLGMAVGTPSLQVASTSAGLIPQPYLVMPYGMAALSSSPVVPTGKHKIHDLKTTSSGISNTSKDNSPLVRMSPSMIASPGARPPSVGSSATQNVNIKTSQQQQQQHSVGASASGQRPSSGTPFMVAQQMTAAQPGSERNAANLSFIQQQQQQAMFFQQYMNQMRFPAAFPGMMTPPTSVAMAQQAVYEQFAAMQQLSG</sequence>
<evidence type="ECO:0000313" key="5">
    <source>
        <dbReference type="Proteomes" id="UP000274131"/>
    </source>
</evidence>
<keyword evidence="5" id="KW-1185">Reference proteome</keyword>
<feature type="compositionally biased region" description="Polar residues" evidence="2">
    <location>
        <begin position="912"/>
        <end position="925"/>
    </location>
</feature>
<evidence type="ECO:0000313" key="6">
    <source>
        <dbReference type="WBParaSite" id="EVEC_0000512401-mRNA-1"/>
    </source>
</evidence>
<gene>
    <name evidence="4" type="ORF">EVEC_LOCUS4777</name>
</gene>
<organism evidence="6">
    <name type="scientific">Enterobius vermicularis</name>
    <name type="common">Human pinworm</name>
    <dbReference type="NCBI Taxonomy" id="51028"/>
    <lineage>
        <taxon>Eukaryota</taxon>
        <taxon>Metazoa</taxon>
        <taxon>Ecdysozoa</taxon>
        <taxon>Nematoda</taxon>
        <taxon>Chromadorea</taxon>
        <taxon>Rhabditida</taxon>
        <taxon>Spirurina</taxon>
        <taxon>Oxyuridomorpha</taxon>
        <taxon>Oxyuroidea</taxon>
        <taxon>Oxyuridae</taxon>
        <taxon>Enterobius</taxon>
    </lineage>
</organism>
<dbReference type="EMBL" id="UXUI01007959">
    <property type="protein sequence ID" value="VDD90026.1"/>
    <property type="molecule type" value="Genomic_DNA"/>
</dbReference>
<dbReference type="PROSITE" id="PS50157">
    <property type="entry name" value="ZINC_FINGER_C2H2_2"/>
    <property type="match status" value="1"/>
</dbReference>
<dbReference type="InterPro" id="IPR013087">
    <property type="entry name" value="Znf_C2H2_type"/>
</dbReference>
<protein>
    <submittedName>
        <fullName evidence="6">C2H2-type domain-containing protein</fullName>
    </submittedName>
</protein>
<reference evidence="6" key="1">
    <citation type="submission" date="2017-02" db="UniProtKB">
        <authorList>
            <consortium name="WormBaseParasite"/>
        </authorList>
    </citation>
    <scope>IDENTIFICATION</scope>
</reference>